<name>A0ACB7ZGV8_9ERIC</name>
<comment type="caution">
    <text evidence="1">The sequence shown here is derived from an EMBL/GenBank/DDBJ whole genome shotgun (WGS) entry which is preliminary data.</text>
</comment>
<evidence type="ECO:0000313" key="1">
    <source>
        <dbReference type="EMBL" id="KAH7865262.1"/>
    </source>
</evidence>
<organism evidence="1 2">
    <name type="scientific">Vaccinium darrowii</name>
    <dbReference type="NCBI Taxonomy" id="229202"/>
    <lineage>
        <taxon>Eukaryota</taxon>
        <taxon>Viridiplantae</taxon>
        <taxon>Streptophyta</taxon>
        <taxon>Embryophyta</taxon>
        <taxon>Tracheophyta</taxon>
        <taxon>Spermatophyta</taxon>
        <taxon>Magnoliopsida</taxon>
        <taxon>eudicotyledons</taxon>
        <taxon>Gunneridae</taxon>
        <taxon>Pentapetalae</taxon>
        <taxon>asterids</taxon>
        <taxon>Ericales</taxon>
        <taxon>Ericaceae</taxon>
        <taxon>Vaccinioideae</taxon>
        <taxon>Vaccinieae</taxon>
        <taxon>Vaccinium</taxon>
    </lineage>
</organism>
<gene>
    <name evidence="1" type="ORF">Vadar_004320</name>
</gene>
<evidence type="ECO:0000313" key="2">
    <source>
        <dbReference type="Proteomes" id="UP000828048"/>
    </source>
</evidence>
<sequence length="151" mass="16716">MARKGLKYVFGNLVRGAYVSGNGEMHLGEVVRKTREAIGKIDSEYLKELQGENGYNMIVRECEKVVELSLDKEADHFWFTSWCGFPTSELDFGWGKPVWVSSAGPGVQNLIVLMDSVGDIGGIEAWITMDEADMMKFEQEAGNSLVLSSAL</sequence>
<accession>A0ACB7ZGV8</accession>
<protein>
    <submittedName>
        <fullName evidence="1">Uncharacterized protein</fullName>
    </submittedName>
</protein>
<reference evidence="1 2" key="1">
    <citation type="journal article" date="2021" name="Hortic Res">
        <title>High-quality reference genome and annotation aids understanding of berry development for evergreen blueberry (Vaccinium darrowii).</title>
        <authorList>
            <person name="Yu J."/>
            <person name="Hulse-Kemp A.M."/>
            <person name="Babiker E."/>
            <person name="Staton M."/>
        </authorList>
    </citation>
    <scope>NUCLEOTIDE SEQUENCE [LARGE SCALE GENOMIC DNA]</scope>
    <source>
        <strain evidence="2">cv. NJ 8807/NJ 8810</strain>
        <tissue evidence="1">Young leaf</tissue>
    </source>
</reference>
<dbReference type="EMBL" id="CM037159">
    <property type="protein sequence ID" value="KAH7865262.1"/>
    <property type="molecule type" value="Genomic_DNA"/>
</dbReference>
<keyword evidence="2" id="KW-1185">Reference proteome</keyword>
<dbReference type="Proteomes" id="UP000828048">
    <property type="component" value="Chromosome 9"/>
</dbReference>
<proteinExistence type="predicted"/>